<organism evidence="3 4">
    <name type="scientific">Capsicum annuum</name>
    <name type="common">Capsicum pepper</name>
    <dbReference type="NCBI Taxonomy" id="4072"/>
    <lineage>
        <taxon>Eukaryota</taxon>
        <taxon>Viridiplantae</taxon>
        <taxon>Streptophyta</taxon>
        <taxon>Embryophyta</taxon>
        <taxon>Tracheophyta</taxon>
        <taxon>Spermatophyta</taxon>
        <taxon>Magnoliopsida</taxon>
        <taxon>eudicotyledons</taxon>
        <taxon>Gunneridae</taxon>
        <taxon>Pentapetalae</taxon>
        <taxon>asterids</taxon>
        <taxon>lamiids</taxon>
        <taxon>Solanales</taxon>
        <taxon>Solanaceae</taxon>
        <taxon>Solanoideae</taxon>
        <taxon>Capsiceae</taxon>
        <taxon>Capsicum</taxon>
    </lineage>
</organism>
<evidence type="ECO:0000259" key="2">
    <source>
        <dbReference type="Pfam" id="PF07839"/>
    </source>
</evidence>
<feature type="domain" description="Calmodulin-binding" evidence="2">
    <location>
        <begin position="183"/>
        <end position="246"/>
    </location>
</feature>
<feature type="compositionally biased region" description="Basic and acidic residues" evidence="1">
    <location>
        <begin position="227"/>
        <end position="246"/>
    </location>
</feature>
<feature type="region of interest" description="Disordered" evidence="1">
    <location>
        <begin position="212"/>
        <end position="246"/>
    </location>
</feature>
<proteinExistence type="predicted"/>
<evidence type="ECO:0000313" key="3">
    <source>
        <dbReference type="EMBL" id="PHT80934.1"/>
    </source>
</evidence>
<name>A0A2G2ZG88_CAPAN</name>
<reference evidence="3 4" key="2">
    <citation type="journal article" date="2017" name="Genome Biol.">
        <title>New reference genome sequences of hot pepper reveal the massive evolution of plant disease-resistance genes by retroduplication.</title>
        <authorList>
            <person name="Kim S."/>
            <person name="Park J."/>
            <person name="Yeom S.I."/>
            <person name="Kim Y.M."/>
            <person name="Seo E."/>
            <person name="Kim K.T."/>
            <person name="Kim M.S."/>
            <person name="Lee J.M."/>
            <person name="Cheong K."/>
            <person name="Shin H.S."/>
            <person name="Kim S.B."/>
            <person name="Han K."/>
            <person name="Lee J."/>
            <person name="Park M."/>
            <person name="Lee H.A."/>
            <person name="Lee H.Y."/>
            <person name="Lee Y."/>
            <person name="Oh S."/>
            <person name="Lee J.H."/>
            <person name="Choi E."/>
            <person name="Choi E."/>
            <person name="Lee S.E."/>
            <person name="Jeon J."/>
            <person name="Kim H."/>
            <person name="Choi G."/>
            <person name="Song H."/>
            <person name="Lee J."/>
            <person name="Lee S.C."/>
            <person name="Kwon J.K."/>
            <person name="Lee H.Y."/>
            <person name="Koo N."/>
            <person name="Hong Y."/>
            <person name="Kim R.W."/>
            <person name="Kang W.H."/>
            <person name="Huh J.H."/>
            <person name="Kang B.C."/>
            <person name="Yang T.J."/>
            <person name="Lee Y.H."/>
            <person name="Bennetzen J.L."/>
            <person name="Choi D."/>
        </authorList>
    </citation>
    <scope>NUCLEOTIDE SEQUENCE [LARGE SCALE GENOMIC DNA]</scope>
    <source>
        <strain evidence="4">cv. CM334</strain>
    </source>
</reference>
<evidence type="ECO:0000256" key="1">
    <source>
        <dbReference type="SAM" id="MobiDB-lite"/>
    </source>
</evidence>
<reference evidence="3 4" key="1">
    <citation type="journal article" date="2014" name="Nat. Genet.">
        <title>Genome sequence of the hot pepper provides insights into the evolution of pungency in Capsicum species.</title>
        <authorList>
            <person name="Kim S."/>
            <person name="Park M."/>
            <person name="Yeom S.I."/>
            <person name="Kim Y.M."/>
            <person name="Lee J.M."/>
            <person name="Lee H.A."/>
            <person name="Seo E."/>
            <person name="Choi J."/>
            <person name="Cheong K."/>
            <person name="Kim K.T."/>
            <person name="Jung K."/>
            <person name="Lee G.W."/>
            <person name="Oh S.K."/>
            <person name="Bae C."/>
            <person name="Kim S.B."/>
            <person name="Lee H.Y."/>
            <person name="Kim S.Y."/>
            <person name="Kim M.S."/>
            <person name="Kang B.C."/>
            <person name="Jo Y.D."/>
            <person name="Yang H.B."/>
            <person name="Jeong H.J."/>
            <person name="Kang W.H."/>
            <person name="Kwon J.K."/>
            <person name="Shin C."/>
            <person name="Lim J.Y."/>
            <person name="Park J.H."/>
            <person name="Huh J.H."/>
            <person name="Kim J.S."/>
            <person name="Kim B.D."/>
            <person name="Cohen O."/>
            <person name="Paran I."/>
            <person name="Suh M.C."/>
            <person name="Lee S.B."/>
            <person name="Kim Y.K."/>
            <person name="Shin Y."/>
            <person name="Noh S.J."/>
            <person name="Park J."/>
            <person name="Seo Y.S."/>
            <person name="Kwon S.Y."/>
            <person name="Kim H.A."/>
            <person name="Park J.M."/>
            <person name="Kim H.J."/>
            <person name="Choi S.B."/>
            <person name="Bosland P.W."/>
            <person name="Reeves G."/>
            <person name="Jo S.H."/>
            <person name="Lee B.W."/>
            <person name="Cho H.T."/>
            <person name="Choi H.S."/>
            <person name="Lee M.S."/>
            <person name="Yu Y."/>
            <person name="Do Choi Y."/>
            <person name="Park B.S."/>
            <person name="van Deynze A."/>
            <person name="Ashrafi H."/>
            <person name="Hill T."/>
            <person name="Kim W.T."/>
            <person name="Pai H.S."/>
            <person name="Ahn H.K."/>
            <person name="Yeam I."/>
            <person name="Giovannoni J.J."/>
            <person name="Rose J.K."/>
            <person name="Sorensen I."/>
            <person name="Lee S.J."/>
            <person name="Kim R.W."/>
            <person name="Choi I.Y."/>
            <person name="Choi B.S."/>
            <person name="Lim J.S."/>
            <person name="Lee Y.H."/>
            <person name="Choi D."/>
        </authorList>
    </citation>
    <scope>NUCLEOTIDE SEQUENCE [LARGE SCALE GENOMIC DNA]</scope>
    <source>
        <strain evidence="4">cv. CM334</strain>
    </source>
</reference>
<sequence>MRSTLSNEVRVEGKAWIEDREDSSNDSRKEIPSFISSLTDAVDGVEDVELDNNDGVISEISNTTQISRVHLQLMMQQCKKILPRKRQKRNVCKHLNLVVDFLSCYQCLILKKTMEHPRVRQTNGVTSACGIWYHKAEGEVNNSSNSIESLTNLDITEDGKMLDQGTKDPKKERELPLTMNKPKTQRSKNWSKLKKLILPWISIKGLEKARKFNPREPQLLPATPNQELEKVELRHQMADERKKAEK</sequence>
<gene>
    <name evidence="3" type="ORF">T459_13949</name>
</gene>
<protein>
    <recommendedName>
        <fullName evidence="2">Calmodulin-binding domain-containing protein</fullName>
    </recommendedName>
</protein>
<dbReference type="STRING" id="4072.A0A2G2ZG88"/>
<dbReference type="GO" id="GO:0005516">
    <property type="term" value="F:calmodulin binding"/>
    <property type="evidence" value="ECO:0007669"/>
    <property type="project" value="InterPro"/>
</dbReference>
<dbReference type="InterPro" id="IPR012417">
    <property type="entry name" value="CaM-bd_dom_pln"/>
</dbReference>
<dbReference type="PANTHER" id="PTHR33923">
    <property type="entry name" value="CALMODULIN-BINDING PROTEIN-RELATED"/>
    <property type="match status" value="1"/>
</dbReference>
<accession>A0A2G2ZG88</accession>
<dbReference type="AlphaFoldDB" id="A0A2G2ZG88"/>
<dbReference type="Pfam" id="PF07839">
    <property type="entry name" value="CaM_binding"/>
    <property type="match status" value="1"/>
</dbReference>
<keyword evidence="4" id="KW-1185">Reference proteome</keyword>
<comment type="caution">
    <text evidence="3">The sequence shown here is derived from an EMBL/GenBank/DDBJ whole genome shotgun (WGS) entry which is preliminary data.</text>
</comment>
<evidence type="ECO:0000313" key="4">
    <source>
        <dbReference type="Proteomes" id="UP000222542"/>
    </source>
</evidence>
<dbReference type="Gramene" id="PHT80934">
    <property type="protein sequence ID" value="PHT80934"/>
    <property type="gene ID" value="T459_13949"/>
</dbReference>
<dbReference type="PANTHER" id="PTHR33923:SF3">
    <property type="entry name" value="CALMODULIN BINDING PROTEIN PICBP"/>
    <property type="match status" value="1"/>
</dbReference>
<dbReference type="InterPro" id="IPR044681">
    <property type="entry name" value="PICBP-like"/>
</dbReference>
<dbReference type="EMBL" id="AYRZ02000005">
    <property type="protein sequence ID" value="PHT80934.1"/>
    <property type="molecule type" value="Genomic_DNA"/>
</dbReference>
<dbReference type="Proteomes" id="UP000222542">
    <property type="component" value="Unassembled WGS sequence"/>
</dbReference>